<dbReference type="Proteomes" id="UP000519023">
    <property type="component" value="Unassembled WGS sequence"/>
</dbReference>
<sequence length="96" mass="11301">MPEYRFSPAAERDLAEIWRYTSKQWGNDQANRYTLALKTMCTNLAEAPQQGQSCANIRLGYRRRSAEHHVIYFRETDYGIAVVRVLHQRMDATRHL</sequence>
<evidence type="ECO:0000256" key="1">
    <source>
        <dbReference type="ARBA" id="ARBA00006226"/>
    </source>
</evidence>
<dbReference type="PANTHER" id="PTHR33755:SF9">
    <property type="entry name" value="TOXIN PARE1"/>
    <property type="match status" value="1"/>
</dbReference>
<dbReference type="PANTHER" id="PTHR33755">
    <property type="entry name" value="TOXIN PARE1-RELATED"/>
    <property type="match status" value="1"/>
</dbReference>
<dbReference type="Pfam" id="PF05016">
    <property type="entry name" value="ParE_toxin"/>
    <property type="match status" value="1"/>
</dbReference>
<dbReference type="InterPro" id="IPR007712">
    <property type="entry name" value="RelE/ParE_toxin"/>
</dbReference>
<accession>A0A7X9WZT2</accession>
<organism evidence="4 5">
    <name type="scientific">Sphingobium psychrophilum</name>
    <dbReference type="NCBI Taxonomy" id="2728834"/>
    <lineage>
        <taxon>Bacteria</taxon>
        <taxon>Pseudomonadati</taxon>
        <taxon>Pseudomonadota</taxon>
        <taxon>Alphaproteobacteria</taxon>
        <taxon>Sphingomonadales</taxon>
        <taxon>Sphingomonadaceae</taxon>
        <taxon>Sphingobium</taxon>
    </lineage>
</organism>
<dbReference type="InterPro" id="IPR028344">
    <property type="entry name" value="ParE1/4"/>
</dbReference>
<dbReference type="InterPro" id="IPR035093">
    <property type="entry name" value="RelE/ParE_toxin_dom_sf"/>
</dbReference>
<comment type="caution">
    <text evidence="4">The sequence shown here is derived from an EMBL/GenBank/DDBJ whole genome shotgun (WGS) entry which is preliminary data.</text>
</comment>
<reference evidence="4 5" key="1">
    <citation type="submission" date="2020-04" db="EMBL/GenBank/DDBJ databases">
        <title>Sphingobium sp. AR-3-1 isolated from Arctic soil.</title>
        <authorList>
            <person name="Dahal R.H."/>
            <person name="Chaudhary D.K."/>
        </authorList>
    </citation>
    <scope>NUCLEOTIDE SEQUENCE [LARGE SCALE GENOMIC DNA]</scope>
    <source>
        <strain evidence="4 5">AR-3-1</strain>
    </source>
</reference>
<gene>
    <name evidence="4" type="ORF">HHL08_22530</name>
</gene>
<keyword evidence="5" id="KW-1185">Reference proteome</keyword>
<keyword evidence="2" id="KW-1277">Toxin-antitoxin system</keyword>
<evidence type="ECO:0000256" key="3">
    <source>
        <dbReference type="PIRNR" id="PIRNR029218"/>
    </source>
</evidence>
<comment type="similarity">
    <text evidence="1 3">Belongs to the RelE toxin family.</text>
</comment>
<evidence type="ECO:0000313" key="4">
    <source>
        <dbReference type="EMBL" id="NML12874.1"/>
    </source>
</evidence>
<dbReference type="InterPro" id="IPR051803">
    <property type="entry name" value="TA_system_RelE-like_toxin"/>
</dbReference>
<dbReference type="Gene3D" id="3.30.2310.20">
    <property type="entry name" value="RelE-like"/>
    <property type="match status" value="1"/>
</dbReference>
<protein>
    <recommendedName>
        <fullName evidence="3">Toxin</fullName>
    </recommendedName>
</protein>
<proteinExistence type="inferred from homology"/>
<dbReference type="PIRSF" id="PIRSF029218">
    <property type="entry name" value="ParE"/>
    <property type="match status" value="1"/>
</dbReference>
<evidence type="ECO:0000313" key="5">
    <source>
        <dbReference type="Proteomes" id="UP000519023"/>
    </source>
</evidence>
<name>A0A7X9WZT2_9SPHN</name>
<evidence type="ECO:0000256" key="2">
    <source>
        <dbReference type="ARBA" id="ARBA00022649"/>
    </source>
</evidence>
<dbReference type="EMBL" id="JABBFV010000028">
    <property type="protein sequence ID" value="NML12874.1"/>
    <property type="molecule type" value="Genomic_DNA"/>
</dbReference>
<dbReference type="AlphaFoldDB" id="A0A7X9WZT2"/>